<evidence type="ECO:0000313" key="5">
    <source>
        <dbReference type="Proteomes" id="UP001627154"/>
    </source>
</evidence>
<dbReference type="Gene3D" id="1.25.40.20">
    <property type="entry name" value="Ankyrin repeat-containing domain"/>
    <property type="match status" value="2"/>
</dbReference>
<dbReference type="SUPFAM" id="SSF48403">
    <property type="entry name" value="Ankyrin repeat"/>
    <property type="match status" value="1"/>
</dbReference>
<sequence length="257" mass="29090">MHHAARLERYSVVPYLFRIYDRFDVNYRDESGLTHFHVACMTKGCSEAVRKFLDAGRVNTDQVWPETGDSPLHLALKHERSNEVLAMLLKAGADRGLANREGSTPLHAIMRQNRFFISKTFFRAASTEEQKLAESILRNGADPNLANEEGSTLLHLICKRDQDTSRLGGRRVHRHEFAEMLFDVAEEKKRPVRVDAKDELGRTPLHYAVVKSSVDLVDVLLKRGADASNFVYPTADQFDESLAKERAAGGFAFDSNW</sequence>
<dbReference type="EMBL" id="JBJJXI010000019">
    <property type="protein sequence ID" value="KAL3406033.1"/>
    <property type="molecule type" value="Genomic_DNA"/>
</dbReference>
<evidence type="ECO:0000256" key="2">
    <source>
        <dbReference type="ARBA" id="ARBA00023043"/>
    </source>
</evidence>
<dbReference type="Proteomes" id="UP001627154">
    <property type="component" value="Unassembled WGS sequence"/>
</dbReference>
<keyword evidence="2 3" id="KW-0040">ANK repeat</keyword>
<name>A0ABD2XMP2_9HYME</name>
<evidence type="ECO:0008006" key="6">
    <source>
        <dbReference type="Google" id="ProtNLM"/>
    </source>
</evidence>
<evidence type="ECO:0000256" key="3">
    <source>
        <dbReference type="PROSITE-ProRule" id="PRU00023"/>
    </source>
</evidence>
<dbReference type="PROSITE" id="PS50297">
    <property type="entry name" value="ANK_REP_REGION"/>
    <property type="match status" value="2"/>
</dbReference>
<dbReference type="InterPro" id="IPR002110">
    <property type="entry name" value="Ankyrin_rpt"/>
</dbReference>
<evidence type="ECO:0000313" key="4">
    <source>
        <dbReference type="EMBL" id="KAL3406033.1"/>
    </source>
</evidence>
<dbReference type="InterPro" id="IPR036770">
    <property type="entry name" value="Ankyrin_rpt-contain_sf"/>
</dbReference>
<dbReference type="SMART" id="SM00248">
    <property type="entry name" value="ANK"/>
    <property type="match status" value="4"/>
</dbReference>
<accession>A0ABD2XMP2</accession>
<dbReference type="PANTHER" id="PTHR24180:SF45">
    <property type="entry name" value="POLY [ADP-RIBOSE] POLYMERASE TANKYRASE"/>
    <property type="match status" value="1"/>
</dbReference>
<reference evidence="4 5" key="1">
    <citation type="journal article" date="2024" name="bioRxiv">
        <title>A reference genome for Trichogramma kaykai: A tiny desert-dwelling parasitoid wasp with competing sex-ratio distorters.</title>
        <authorList>
            <person name="Culotta J."/>
            <person name="Lindsey A.R."/>
        </authorList>
    </citation>
    <scope>NUCLEOTIDE SEQUENCE [LARGE SCALE GENOMIC DNA]</scope>
    <source>
        <strain evidence="4 5">KSX58</strain>
    </source>
</reference>
<feature type="repeat" description="ANK" evidence="3">
    <location>
        <begin position="67"/>
        <end position="100"/>
    </location>
</feature>
<dbReference type="AlphaFoldDB" id="A0ABD2XMP2"/>
<protein>
    <recommendedName>
        <fullName evidence="6">Ankyrin repeat protein</fullName>
    </recommendedName>
</protein>
<dbReference type="PANTHER" id="PTHR24180">
    <property type="entry name" value="CYCLIN-DEPENDENT KINASE INHIBITOR 2C-RELATED"/>
    <property type="match status" value="1"/>
</dbReference>
<dbReference type="PROSITE" id="PS50088">
    <property type="entry name" value="ANK_REPEAT"/>
    <property type="match status" value="2"/>
</dbReference>
<keyword evidence="5" id="KW-1185">Reference proteome</keyword>
<dbReference type="Pfam" id="PF12796">
    <property type="entry name" value="Ank_2"/>
    <property type="match status" value="2"/>
</dbReference>
<feature type="repeat" description="ANK" evidence="3">
    <location>
        <begin position="200"/>
        <end position="228"/>
    </location>
</feature>
<dbReference type="InterPro" id="IPR051637">
    <property type="entry name" value="Ank_repeat_dom-contain_49"/>
</dbReference>
<evidence type="ECO:0000256" key="1">
    <source>
        <dbReference type="ARBA" id="ARBA00022737"/>
    </source>
</evidence>
<gene>
    <name evidence="4" type="ORF">TKK_001433</name>
</gene>
<proteinExistence type="predicted"/>
<keyword evidence="1" id="KW-0677">Repeat</keyword>
<organism evidence="4 5">
    <name type="scientific">Trichogramma kaykai</name>
    <dbReference type="NCBI Taxonomy" id="54128"/>
    <lineage>
        <taxon>Eukaryota</taxon>
        <taxon>Metazoa</taxon>
        <taxon>Ecdysozoa</taxon>
        <taxon>Arthropoda</taxon>
        <taxon>Hexapoda</taxon>
        <taxon>Insecta</taxon>
        <taxon>Pterygota</taxon>
        <taxon>Neoptera</taxon>
        <taxon>Endopterygota</taxon>
        <taxon>Hymenoptera</taxon>
        <taxon>Apocrita</taxon>
        <taxon>Proctotrupomorpha</taxon>
        <taxon>Chalcidoidea</taxon>
        <taxon>Trichogrammatidae</taxon>
        <taxon>Trichogramma</taxon>
    </lineage>
</organism>
<comment type="caution">
    <text evidence="4">The sequence shown here is derived from an EMBL/GenBank/DDBJ whole genome shotgun (WGS) entry which is preliminary data.</text>
</comment>